<dbReference type="CDD" id="cd00167">
    <property type="entry name" value="SANT"/>
    <property type="match status" value="2"/>
</dbReference>
<evidence type="ECO:0000256" key="3">
    <source>
        <dbReference type="ARBA" id="ARBA00023015"/>
    </source>
</evidence>
<dbReference type="SUPFAM" id="SSF46689">
    <property type="entry name" value="Homeodomain-like"/>
    <property type="match status" value="1"/>
</dbReference>
<dbReference type="EMBL" id="LNRQ01000008">
    <property type="protein sequence ID" value="KZM85157.1"/>
    <property type="molecule type" value="Genomic_DNA"/>
</dbReference>
<dbReference type="AlphaFoldDB" id="A0A175YP68"/>
<dbReference type="SMART" id="SM00717">
    <property type="entry name" value="SANT"/>
    <property type="match status" value="2"/>
</dbReference>
<dbReference type="InterPro" id="IPR017930">
    <property type="entry name" value="Myb_dom"/>
</dbReference>
<keyword evidence="2" id="KW-0677">Repeat</keyword>
<evidence type="ECO:0000256" key="5">
    <source>
        <dbReference type="ARBA" id="ARBA00023163"/>
    </source>
</evidence>
<evidence type="ECO:0000259" key="8">
    <source>
        <dbReference type="PROSITE" id="PS50090"/>
    </source>
</evidence>
<keyword evidence="6" id="KW-0539">Nucleus</keyword>
<proteinExistence type="predicted"/>
<evidence type="ECO:0000256" key="1">
    <source>
        <dbReference type="ARBA" id="ARBA00004123"/>
    </source>
</evidence>
<keyword evidence="4" id="KW-0238">DNA-binding</keyword>
<sequence>MSMIFADMGALSISNSKASHVAENNVGANAMDHFPYFTSGHSHDSSSTSDGFRFGFGGENTHETSFDLNNSSGKSLDQTDSCGQSKLCARGHWRPAEDAKLRELVALYGPQNWNLIADKLQGRSGKSCRLRWFNQLDPRINRRAFSEEEEERLMAAHRLYGNKWAMIARLFPGRTDNAVKNHWHVIMARKYREQSSAYRRRKMAQTSNYHTIEDQETSFLMCKPEPVTHYKAATISNTFVPPHYTGPSSYIYPFHQMQQNHYAPLMSENIAMQQSYLQFYPNGSGCSFTSDFKAEPPAHPQVSSLTQQLTTSSSAATQEEDRNRIGKESDIINAPSFIDFLGVGAT</sequence>
<protein>
    <submittedName>
        <fullName evidence="10">Uncharacterized protein</fullName>
    </submittedName>
</protein>
<evidence type="ECO:0000259" key="9">
    <source>
        <dbReference type="PROSITE" id="PS51294"/>
    </source>
</evidence>
<dbReference type="OMA" id="GENTHET"/>
<keyword evidence="5" id="KW-0804">Transcription</keyword>
<evidence type="ECO:0000256" key="7">
    <source>
        <dbReference type="SAM" id="MobiDB-lite"/>
    </source>
</evidence>
<evidence type="ECO:0000256" key="2">
    <source>
        <dbReference type="ARBA" id="ARBA00022737"/>
    </source>
</evidence>
<feature type="region of interest" description="Disordered" evidence="7">
    <location>
        <begin position="297"/>
        <end position="323"/>
    </location>
</feature>
<dbReference type="FunFam" id="1.10.10.60:FF:000060">
    <property type="entry name" value="MYB transcription factor"/>
    <property type="match status" value="1"/>
</dbReference>
<dbReference type="InterPro" id="IPR009057">
    <property type="entry name" value="Homeodomain-like_sf"/>
</dbReference>
<dbReference type="GO" id="GO:0000978">
    <property type="term" value="F:RNA polymerase II cis-regulatory region sequence-specific DNA binding"/>
    <property type="evidence" value="ECO:0007669"/>
    <property type="project" value="TreeGrafter"/>
</dbReference>
<dbReference type="FunFam" id="1.10.10.60:FF:000356">
    <property type="entry name" value="MYB transcription factor"/>
    <property type="match status" value="1"/>
</dbReference>
<dbReference type="InterPro" id="IPR001005">
    <property type="entry name" value="SANT/Myb"/>
</dbReference>
<feature type="domain" description="Myb-like" evidence="8">
    <location>
        <begin position="90"/>
        <end position="136"/>
    </location>
</feature>
<dbReference type="GO" id="GO:0005634">
    <property type="term" value="C:nucleus"/>
    <property type="evidence" value="ECO:0007669"/>
    <property type="project" value="UniProtKB-SubCell"/>
</dbReference>
<feature type="domain" description="HTH myb-type" evidence="9">
    <location>
        <begin position="90"/>
        <end position="136"/>
    </location>
</feature>
<evidence type="ECO:0000256" key="4">
    <source>
        <dbReference type="ARBA" id="ARBA00023125"/>
    </source>
</evidence>
<dbReference type="PANTHER" id="PTHR45614">
    <property type="entry name" value="MYB PROTEIN-RELATED"/>
    <property type="match status" value="1"/>
</dbReference>
<dbReference type="Gramene" id="KZM85157">
    <property type="protein sequence ID" value="KZM85157"/>
    <property type="gene ID" value="DCAR_027421"/>
</dbReference>
<feature type="domain" description="HTH myb-type" evidence="9">
    <location>
        <begin position="137"/>
        <end position="191"/>
    </location>
</feature>
<dbReference type="PROSITE" id="PS51294">
    <property type="entry name" value="HTH_MYB"/>
    <property type="match status" value="2"/>
</dbReference>
<gene>
    <name evidence="10" type="ORF">DCAR_027421</name>
</gene>
<name>A0A175YP68_DAUCS</name>
<dbReference type="Pfam" id="PF13921">
    <property type="entry name" value="Myb_DNA-bind_6"/>
    <property type="match status" value="1"/>
</dbReference>
<evidence type="ECO:0000256" key="6">
    <source>
        <dbReference type="ARBA" id="ARBA00023242"/>
    </source>
</evidence>
<feature type="compositionally biased region" description="Low complexity" evidence="7">
    <location>
        <begin position="303"/>
        <end position="317"/>
    </location>
</feature>
<dbReference type="PANTHER" id="PTHR45614:SF259">
    <property type="entry name" value="MYB DOMAIN PROTEIN 89-RELATED"/>
    <property type="match status" value="1"/>
</dbReference>
<dbReference type="InterPro" id="IPR050560">
    <property type="entry name" value="MYB_TF"/>
</dbReference>
<comment type="subcellular location">
    <subcellularLocation>
        <location evidence="1">Nucleus</location>
    </subcellularLocation>
</comment>
<dbReference type="Gene3D" id="1.10.10.60">
    <property type="entry name" value="Homeodomain-like"/>
    <property type="match status" value="2"/>
</dbReference>
<feature type="domain" description="Myb-like" evidence="8">
    <location>
        <begin position="137"/>
        <end position="187"/>
    </location>
</feature>
<comment type="caution">
    <text evidence="10">The sequence shown here is derived from an EMBL/GenBank/DDBJ whole genome shotgun (WGS) entry which is preliminary data.</text>
</comment>
<accession>A0A175YP68</accession>
<keyword evidence="3" id="KW-0805">Transcription regulation</keyword>
<organism evidence="10">
    <name type="scientific">Daucus carota subsp. sativus</name>
    <name type="common">Carrot</name>
    <dbReference type="NCBI Taxonomy" id="79200"/>
    <lineage>
        <taxon>Eukaryota</taxon>
        <taxon>Viridiplantae</taxon>
        <taxon>Streptophyta</taxon>
        <taxon>Embryophyta</taxon>
        <taxon>Tracheophyta</taxon>
        <taxon>Spermatophyta</taxon>
        <taxon>Magnoliopsida</taxon>
        <taxon>eudicotyledons</taxon>
        <taxon>Gunneridae</taxon>
        <taxon>Pentapetalae</taxon>
        <taxon>asterids</taxon>
        <taxon>campanulids</taxon>
        <taxon>Apiales</taxon>
        <taxon>Apiaceae</taxon>
        <taxon>Apioideae</taxon>
        <taxon>Scandiceae</taxon>
        <taxon>Daucinae</taxon>
        <taxon>Daucus</taxon>
        <taxon>Daucus sect. Daucus</taxon>
    </lineage>
</organism>
<dbReference type="GO" id="GO:0000981">
    <property type="term" value="F:DNA-binding transcription factor activity, RNA polymerase II-specific"/>
    <property type="evidence" value="ECO:0007669"/>
    <property type="project" value="TreeGrafter"/>
</dbReference>
<dbReference type="PROSITE" id="PS50090">
    <property type="entry name" value="MYB_LIKE"/>
    <property type="match status" value="2"/>
</dbReference>
<reference evidence="10" key="1">
    <citation type="journal article" date="2016" name="Nat. Genet.">
        <title>A high-quality carrot genome assembly provides new insights into carotenoid accumulation and asterid genome evolution.</title>
        <authorList>
            <person name="Iorizzo M."/>
            <person name="Ellison S."/>
            <person name="Senalik D."/>
            <person name="Zeng P."/>
            <person name="Satapoomin P."/>
            <person name="Huang J."/>
            <person name="Bowman M."/>
            <person name="Iovene M."/>
            <person name="Sanseverino W."/>
            <person name="Cavagnaro P."/>
            <person name="Yildiz M."/>
            <person name="Macko-Podgorni A."/>
            <person name="Moranska E."/>
            <person name="Grzebelus E."/>
            <person name="Grzebelus D."/>
            <person name="Ashrafi H."/>
            <person name="Zheng Z."/>
            <person name="Cheng S."/>
            <person name="Spooner D."/>
            <person name="Van Deynze A."/>
            <person name="Simon P."/>
        </authorList>
    </citation>
    <scope>NUCLEOTIDE SEQUENCE [LARGE SCALE GENOMIC DNA]</scope>
    <source>
        <tissue evidence="10">Leaf</tissue>
    </source>
</reference>
<evidence type="ECO:0000313" key="10">
    <source>
        <dbReference type="EMBL" id="KZM85157.1"/>
    </source>
</evidence>